<name>A0AAJ7BUM5_CEPCN</name>
<accession>A0AAJ7BUM5</accession>
<dbReference type="GO" id="GO:0005615">
    <property type="term" value="C:extracellular space"/>
    <property type="evidence" value="ECO:0007669"/>
    <property type="project" value="UniProtKB-ARBA"/>
</dbReference>
<reference evidence="7" key="1">
    <citation type="submission" date="2025-08" db="UniProtKB">
        <authorList>
            <consortium name="RefSeq"/>
        </authorList>
    </citation>
    <scope>IDENTIFICATION</scope>
</reference>
<evidence type="ECO:0000313" key="6">
    <source>
        <dbReference type="Proteomes" id="UP000694920"/>
    </source>
</evidence>
<protein>
    <submittedName>
        <fullName evidence="7">Arylphorin subunit alpha</fullName>
    </submittedName>
</protein>
<dbReference type="InterPro" id="IPR014756">
    <property type="entry name" value="Ig_E-set"/>
</dbReference>
<dbReference type="SUPFAM" id="SSF81296">
    <property type="entry name" value="E set domains"/>
    <property type="match status" value="1"/>
</dbReference>
<dbReference type="GO" id="GO:0045735">
    <property type="term" value="F:nutrient reservoir activity"/>
    <property type="evidence" value="ECO:0007669"/>
    <property type="project" value="UniProtKB-KW"/>
</dbReference>
<dbReference type="AlphaFoldDB" id="A0AAJ7BUM5"/>
<dbReference type="PANTHER" id="PTHR11511">
    <property type="entry name" value="LARVAL STORAGE PROTEIN/PHENOLOXIDASE"/>
    <property type="match status" value="1"/>
</dbReference>
<dbReference type="RefSeq" id="XP_015594791.1">
    <property type="nucleotide sequence ID" value="XM_015739305.2"/>
</dbReference>
<feature type="domain" description="Hemocyanin C-terminal" evidence="5">
    <location>
        <begin position="427"/>
        <end position="663"/>
    </location>
</feature>
<proteinExistence type="predicted"/>
<dbReference type="Pfam" id="PF03723">
    <property type="entry name" value="Hemocyanin_C"/>
    <property type="match status" value="1"/>
</dbReference>
<dbReference type="Proteomes" id="UP000694920">
    <property type="component" value="Unplaced"/>
</dbReference>
<dbReference type="SUPFAM" id="SSF48050">
    <property type="entry name" value="Hemocyanin, N-terminal domain"/>
    <property type="match status" value="1"/>
</dbReference>
<dbReference type="Gene3D" id="2.60.40.1520">
    <property type="entry name" value="Hemocyanin, C-terminal domain"/>
    <property type="match status" value="1"/>
</dbReference>
<dbReference type="GeneID" id="107267496"/>
<gene>
    <name evidence="7" type="primary">LOC107267496</name>
</gene>
<dbReference type="PRINTS" id="PR00187">
    <property type="entry name" value="HAEMOCYANIN"/>
</dbReference>
<feature type="domain" description="Hemocyanin N-terminal" evidence="4">
    <location>
        <begin position="28"/>
        <end position="146"/>
    </location>
</feature>
<dbReference type="PROSITE" id="PS00210">
    <property type="entry name" value="HEMOCYANIN_2"/>
    <property type="match status" value="1"/>
</dbReference>
<dbReference type="InterPro" id="IPR005204">
    <property type="entry name" value="Hemocyanin_N"/>
</dbReference>
<sequence>MIKEFVALLVVAGIAANAMSVHTANKDFLVKQKKLYDLLYFKTFDNELLELAKSYDVGKNIDSYENKTVVTEFLKRFQFGMLPKGKLYSTQYMKMRDEVTALYNLFYEAKDFDTFYKTAIWAKMHLNEMMFSYAYQIAVFHRPDTKYITLPPLYEVNPFYFFDSQLINDVKNIKMKYGTAKLEKNYLVFANYTPMCSMDTYLESDHKLNYFMEDIGLNSYYYHMRAMFPLFVSDKNLNYTRDVRGEIYLYGHKLLMSRYYMERLSNDLEDVEDFDWTMPFVPGFYKEMVHPNGVMFPQRESYQTLPSYKYKYMKEAREVESRIMELIDFGYVYGLDGKPVDIYTPAGYNVLGNIIEGNKDSYNGRYYKNLDVLIRKVFGATRMANHKYDIVPNALDLYVTSIRDPAFYRIYKRIVNLYQRYMVNMKPYTREQLNFPGVKLNDVVVDKMVTYFDQVDIPVTKALSFKDRIDEMSYSIKARQYRLNHKPFSYTFDIESDKDTTALIRIFLGPAFDIHGKRINLESSWMKYIILDFFEVNLKVGKNKIVRSSTESVFVVPDELSSEAFYAKLQKAMEGSEPFVYTENIYGFPDRLILPKGKPQGMPYRLFFHVVELDKTQIVNMELPLMGKLYHDEKGMGYPLDRPICIWDFMTPNMYLKDVFIYHEDMMQEVVREKIHEDEIKMKKLQAMNN</sequence>
<evidence type="ECO:0000259" key="3">
    <source>
        <dbReference type="Pfam" id="PF00372"/>
    </source>
</evidence>
<dbReference type="Pfam" id="PF03722">
    <property type="entry name" value="Hemocyanin_N"/>
    <property type="match status" value="1"/>
</dbReference>
<feature type="signal peptide" evidence="2">
    <location>
        <begin position="1"/>
        <end position="23"/>
    </location>
</feature>
<dbReference type="InterPro" id="IPR036697">
    <property type="entry name" value="Hemocyanin_N_sf"/>
</dbReference>
<dbReference type="InterPro" id="IPR000896">
    <property type="entry name" value="Hemocyanin/hexamerin_mid_dom"/>
</dbReference>
<keyword evidence="1" id="KW-0758">Storage protein</keyword>
<keyword evidence="6" id="KW-1185">Reference proteome</keyword>
<dbReference type="PANTHER" id="PTHR11511:SF5">
    <property type="entry name" value="FAT-BODY PROTEIN 1-RELATED"/>
    <property type="match status" value="1"/>
</dbReference>
<dbReference type="InterPro" id="IPR013788">
    <property type="entry name" value="Hemocyanin/hexamerin"/>
</dbReference>
<dbReference type="Gene3D" id="1.10.1280.10">
    <property type="entry name" value="Di-copper center containing domain from catechol oxidase"/>
    <property type="match status" value="1"/>
</dbReference>
<evidence type="ECO:0000313" key="7">
    <source>
        <dbReference type="RefSeq" id="XP_015594791.1"/>
    </source>
</evidence>
<evidence type="ECO:0000259" key="5">
    <source>
        <dbReference type="Pfam" id="PF03723"/>
    </source>
</evidence>
<dbReference type="Gene3D" id="1.20.1370.10">
    <property type="entry name" value="Hemocyanin, N-terminal domain"/>
    <property type="match status" value="1"/>
</dbReference>
<keyword evidence="2" id="KW-0732">Signal</keyword>
<feature type="chain" id="PRO_5042484526" evidence="2">
    <location>
        <begin position="24"/>
        <end position="690"/>
    </location>
</feature>
<dbReference type="InterPro" id="IPR037020">
    <property type="entry name" value="Hemocyanin_C_sf"/>
</dbReference>
<dbReference type="Pfam" id="PF00372">
    <property type="entry name" value="Hemocyanin_M"/>
    <property type="match status" value="1"/>
</dbReference>
<organism evidence="6 7">
    <name type="scientific">Cephus cinctus</name>
    <name type="common">Wheat stem sawfly</name>
    <dbReference type="NCBI Taxonomy" id="211228"/>
    <lineage>
        <taxon>Eukaryota</taxon>
        <taxon>Metazoa</taxon>
        <taxon>Ecdysozoa</taxon>
        <taxon>Arthropoda</taxon>
        <taxon>Hexapoda</taxon>
        <taxon>Insecta</taxon>
        <taxon>Pterygota</taxon>
        <taxon>Neoptera</taxon>
        <taxon>Endopterygota</taxon>
        <taxon>Hymenoptera</taxon>
        <taxon>Cephoidea</taxon>
        <taxon>Cephidae</taxon>
        <taxon>Cephus</taxon>
    </lineage>
</organism>
<evidence type="ECO:0000256" key="2">
    <source>
        <dbReference type="SAM" id="SignalP"/>
    </source>
</evidence>
<dbReference type="InterPro" id="IPR005203">
    <property type="entry name" value="Hemocyanin_C"/>
</dbReference>
<feature type="domain" description="Hemocyanin middle" evidence="3">
    <location>
        <begin position="152"/>
        <end position="418"/>
    </location>
</feature>
<dbReference type="KEGG" id="ccin:107267496"/>
<evidence type="ECO:0000259" key="4">
    <source>
        <dbReference type="Pfam" id="PF03722"/>
    </source>
</evidence>
<dbReference type="InterPro" id="IPR008922">
    <property type="entry name" value="Di-copper_centre_dom_sf"/>
</dbReference>
<evidence type="ECO:0000256" key="1">
    <source>
        <dbReference type="ARBA" id="ARBA00022761"/>
    </source>
</evidence>
<dbReference type="SUPFAM" id="SSF48056">
    <property type="entry name" value="Di-copper centre-containing domain"/>
    <property type="match status" value="1"/>
</dbReference>